<dbReference type="EMBL" id="AP023354">
    <property type="protein sequence ID" value="BCJ26177.1"/>
    <property type="molecule type" value="Genomic_DNA"/>
</dbReference>
<evidence type="ECO:0000313" key="2">
    <source>
        <dbReference type="Proteomes" id="UP000680750"/>
    </source>
</evidence>
<keyword evidence="2" id="KW-1185">Reference proteome</keyword>
<protein>
    <recommendedName>
        <fullName evidence="3">DUF3892 domain-containing protein</fullName>
    </recommendedName>
</protein>
<dbReference type="Pfam" id="PF13031">
    <property type="entry name" value="DUF3892"/>
    <property type="match status" value="1"/>
</dbReference>
<dbReference type="Proteomes" id="UP000680750">
    <property type="component" value="Chromosome"/>
</dbReference>
<organism evidence="1 2">
    <name type="scientific">Actinocatenispora sera</name>
    <dbReference type="NCBI Taxonomy" id="390989"/>
    <lineage>
        <taxon>Bacteria</taxon>
        <taxon>Bacillati</taxon>
        <taxon>Actinomycetota</taxon>
        <taxon>Actinomycetes</taxon>
        <taxon>Micromonosporales</taxon>
        <taxon>Micromonosporaceae</taxon>
        <taxon>Actinocatenispora</taxon>
    </lineage>
</organism>
<dbReference type="AlphaFoldDB" id="A0A810KTK6"/>
<reference evidence="1" key="1">
    <citation type="submission" date="2020-08" db="EMBL/GenBank/DDBJ databases">
        <title>Whole genome shotgun sequence of Actinocatenispora sera NBRC 101916.</title>
        <authorList>
            <person name="Komaki H."/>
            <person name="Tamura T."/>
        </authorList>
    </citation>
    <scope>NUCLEOTIDE SEQUENCE</scope>
    <source>
        <strain evidence="1">NBRC 101916</strain>
    </source>
</reference>
<dbReference type="InterPro" id="IPR024997">
    <property type="entry name" value="DUF3892"/>
</dbReference>
<dbReference type="KEGG" id="aser:Asera_02850"/>
<sequence>MGMSRNITAIRLSAGGTRHEHITAVRWQVAGTYQTGDSTTADMVHWIEAGGSAYVSNGHRTVSVGVVEPNIGAKYLRTHADGVWTDNLLALPRF</sequence>
<evidence type="ECO:0008006" key="3">
    <source>
        <dbReference type="Google" id="ProtNLM"/>
    </source>
</evidence>
<name>A0A810KTK6_9ACTN</name>
<proteinExistence type="predicted"/>
<evidence type="ECO:0000313" key="1">
    <source>
        <dbReference type="EMBL" id="BCJ26177.1"/>
    </source>
</evidence>
<accession>A0A810KTK6</accession>
<gene>
    <name evidence="1" type="ORF">Asera_02850</name>
</gene>